<evidence type="ECO:0000256" key="1">
    <source>
        <dbReference type="SAM" id="Phobius"/>
    </source>
</evidence>
<accession>A0A1F7IJE7</accession>
<reference evidence="2 3" key="1">
    <citation type="journal article" date="2016" name="Nat. Commun.">
        <title>Thousands of microbial genomes shed light on interconnected biogeochemical processes in an aquifer system.</title>
        <authorList>
            <person name="Anantharaman K."/>
            <person name="Brown C.T."/>
            <person name="Hug L.A."/>
            <person name="Sharon I."/>
            <person name="Castelle C.J."/>
            <person name="Probst A.J."/>
            <person name="Thomas B.C."/>
            <person name="Singh A."/>
            <person name="Wilkins M.J."/>
            <person name="Karaoz U."/>
            <person name="Brodie E.L."/>
            <person name="Williams K.H."/>
            <person name="Hubbard S.S."/>
            <person name="Banfield J.F."/>
        </authorList>
    </citation>
    <scope>NUCLEOTIDE SEQUENCE [LARGE SCALE GENOMIC DNA]</scope>
</reference>
<organism evidence="2 3">
    <name type="scientific">Candidatus Roizmanbacteria bacterium RIFCSPLOWO2_01_FULL_37_16</name>
    <dbReference type="NCBI Taxonomy" id="1802058"/>
    <lineage>
        <taxon>Bacteria</taxon>
        <taxon>Candidatus Roizmaniibacteriota</taxon>
    </lineage>
</organism>
<dbReference type="Proteomes" id="UP000178040">
    <property type="component" value="Unassembled WGS sequence"/>
</dbReference>
<evidence type="ECO:0000313" key="2">
    <source>
        <dbReference type="EMBL" id="OGK43489.1"/>
    </source>
</evidence>
<keyword evidence="1" id="KW-0812">Transmembrane</keyword>
<gene>
    <name evidence="2" type="ORF">A3B40_00805</name>
</gene>
<dbReference type="EMBL" id="MGAI01000049">
    <property type="protein sequence ID" value="OGK43489.1"/>
    <property type="molecule type" value="Genomic_DNA"/>
</dbReference>
<feature type="transmembrane region" description="Helical" evidence="1">
    <location>
        <begin position="16"/>
        <end position="38"/>
    </location>
</feature>
<evidence type="ECO:0000313" key="3">
    <source>
        <dbReference type="Proteomes" id="UP000178040"/>
    </source>
</evidence>
<sequence length="229" mass="25873">MNEQKPQQESLGKSTLTILSIGTLLVFLALVGGVYWWVSKKSKGQVVFPAGINYTGNETPAPTQQPQRPQYDYSKMSSAANWTDFTSPRGQYVFQYPPEMIPLIFPGDVNDTVTFDVSDLPAQFNLMVLVETISNYDPKLRGGQEEFVRNYWKFFGGLKALKDIETYETENGLTGWKARYVNQSDLVGTDNYFFPIPGQSDKILHVNNIFPEDGQTVFNRLLNSMGVKK</sequence>
<keyword evidence="1" id="KW-1133">Transmembrane helix</keyword>
<name>A0A1F7IJE7_9BACT</name>
<proteinExistence type="predicted"/>
<dbReference type="AlphaFoldDB" id="A0A1F7IJE7"/>
<protein>
    <submittedName>
        <fullName evidence="2">Uncharacterized protein</fullName>
    </submittedName>
</protein>
<comment type="caution">
    <text evidence="2">The sequence shown here is derived from an EMBL/GenBank/DDBJ whole genome shotgun (WGS) entry which is preliminary data.</text>
</comment>
<keyword evidence="1" id="KW-0472">Membrane</keyword>